<sequence length="269" mass="30366">MAFQADISAKEQPNEPTILASYDDLTDHEKRSCDPIITHILTLNRTGKVLDDAIRTAFWEAVFHRWTTSPAAHNYLPRPRPQQDNGTPVATLSRDVPSQEGSKKHVIAGHEPPPASSVPKERRQGATVWLQPLPNFVANRIKEYRWTDSNNKNIGGAKAITLTDKTLQEAKVEAIIKRDQKELDRVGRLNIEVAVYYAREQLLGHLKLNRRDGSRKGHKRCKACKTREVSGMKEFQEIRLCGDFIAAHQDLSAGYFAHEKQPLVGPSFM</sequence>
<evidence type="ECO:0000313" key="3">
    <source>
        <dbReference type="Proteomes" id="UP000434172"/>
    </source>
</evidence>
<dbReference type="Proteomes" id="UP000434172">
    <property type="component" value="Unassembled WGS sequence"/>
</dbReference>
<comment type="caution">
    <text evidence="2">The sequence shown here is derived from an EMBL/GenBank/DDBJ whole genome shotgun (WGS) entry which is preliminary data.</text>
</comment>
<accession>A0A8H3ZRP1</accession>
<evidence type="ECO:0000313" key="2">
    <source>
        <dbReference type="EMBL" id="KAF0329303.1"/>
    </source>
</evidence>
<keyword evidence="3" id="KW-1185">Reference proteome</keyword>
<dbReference type="OrthoDB" id="4792560at2759"/>
<reference evidence="2 3" key="1">
    <citation type="submission" date="2019-12" db="EMBL/GenBank/DDBJ databases">
        <title>A genome sequence resource for the geographically widespread anthracnose pathogen Colletotrichum asianum.</title>
        <authorList>
            <person name="Meng Y."/>
        </authorList>
    </citation>
    <scope>NUCLEOTIDE SEQUENCE [LARGE SCALE GENOMIC DNA]</scope>
    <source>
        <strain evidence="2 3">ICMP 18580</strain>
    </source>
</reference>
<gene>
    <name evidence="2" type="ORF">GQ607_003612</name>
</gene>
<proteinExistence type="predicted"/>
<dbReference type="EMBL" id="WOWK01000013">
    <property type="protein sequence ID" value="KAF0329303.1"/>
    <property type="molecule type" value="Genomic_DNA"/>
</dbReference>
<feature type="region of interest" description="Disordered" evidence="1">
    <location>
        <begin position="71"/>
        <end position="124"/>
    </location>
</feature>
<protein>
    <submittedName>
        <fullName evidence="2">Uncharacterized protein</fullName>
    </submittedName>
</protein>
<name>A0A8H3ZRP1_9PEZI</name>
<evidence type="ECO:0000256" key="1">
    <source>
        <dbReference type="SAM" id="MobiDB-lite"/>
    </source>
</evidence>
<dbReference type="AlphaFoldDB" id="A0A8H3ZRP1"/>
<organism evidence="2 3">
    <name type="scientific">Colletotrichum asianum</name>
    <dbReference type="NCBI Taxonomy" id="702518"/>
    <lineage>
        <taxon>Eukaryota</taxon>
        <taxon>Fungi</taxon>
        <taxon>Dikarya</taxon>
        <taxon>Ascomycota</taxon>
        <taxon>Pezizomycotina</taxon>
        <taxon>Sordariomycetes</taxon>
        <taxon>Hypocreomycetidae</taxon>
        <taxon>Glomerellales</taxon>
        <taxon>Glomerellaceae</taxon>
        <taxon>Colletotrichum</taxon>
        <taxon>Colletotrichum gloeosporioides species complex</taxon>
    </lineage>
</organism>